<evidence type="ECO:0000313" key="8">
    <source>
        <dbReference type="Proteomes" id="UP001059041"/>
    </source>
</evidence>
<keyword evidence="6" id="KW-1015">Disulfide bond</keyword>
<evidence type="ECO:0000256" key="5">
    <source>
        <dbReference type="ARBA" id="ARBA00023027"/>
    </source>
</evidence>
<evidence type="ECO:0000256" key="3">
    <source>
        <dbReference type="ARBA" id="ARBA00022679"/>
    </source>
</evidence>
<dbReference type="PANTHER" id="PTHR10912:SF9">
    <property type="entry name" value="ADP-RIBOSYL CYCLASE_CYCLIC ADP-RIBOSE HYDROLASE"/>
    <property type="match status" value="1"/>
</dbReference>
<evidence type="ECO:0000313" key="7">
    <source>
        <dbReference type="EMBL" id="KAI7790200.1"/>
    </source>
</evidence>
<name>A0A9W7W8M3_TRIRA</name>
<keyword evidence="8" id="KW-1185">Reference proteome</keyword>
<keyword evidence="3" id="KW-0808">Transferase</keyword>
<proteinExistence type="inferred from homology"/>
<dbReference type="EC" id="3.2.2.6" evidence="2"/>
<gene>
    <name evidence="7" type="ORF">IRJ41_001028</name>
</gene>
<dbReference type="GO" id="GO:0016849">
    <property type="term" value="F:phosphorus-oxygen lyase activity"/>
    <property type="evidence" value="ECO:0007669"/>
    <property type="project" value="TreeGrafter"/>
</dbReference>
<dbReference type="GO" id="GO:0061809">
    <property type="term" value="F:NAD+ nucleosidase activity, cyclic ADP-ribose generating"/>
    <property type="evidence" value="ECO:0007669"/>
    <property type="project" value="UniProtKB-EC"/>
</dbReference>
<organism evidence="7 8">
    <name type="scientific">Triplophysa rosa</name>
    <name type="common">Cave loach</name>
    <dbReference type="NCBI Taxonomy" id="992332"/>
    <lineage>
        <taxon>Eukaryota</taxon>
        <taxon>Metazoa</taxon>
        <taxon>Chordata</taxon>
        <taxon>Craniata</taxon>
        <taxon>Vertebrata</taxon>
        <taxon>Euteleostomi</taxon>
        <taxon>Actinopterygii</taxon>
        <taxon>Neopterygii</taxon>
        <taxon>Teleostei</taxon>
        <taxon>Ostariophysi</taxon>
        <taxon>Cypriniformes</taxon>
        <taxon>Nemacheilidae</taxon>
        <taxon>Triplophysa</taxon>
    </lineage>
</organism>
<dbReference type="GO" id="GO:0016740">
    <property type="term" value="F:transferase activity"/>
    <property type="evidence" value="ECO:0007669"/>
    <property type="project" value="UniProtKB-KW"/>
</dbReference>
<evidence type="ECO:0000256" key="4">
    <source>
        <dbReference type="ARBA" id="ARBA00022801"/>
    </source>
</evidence>
<evidence type="ECO:0000256" key="2">
    <source>
        <dbReference type="ARBA" id="ARBA00011982"/>
    </source>
</evidence>
<dbReference type="Pfam" id="PF02267">
    <property type="entry name" value="Rib_hydrolayse"/>
    <property type="match status" value="1"/>
</dbReference>
<dbReference type="GO" id="GO:0030890">
    <property type="term" value="P:positive regulation of B cell proliferation"/>
    <property type="evidence" value="ECO:0007669"/>
    <property type="project" value="TreeGrafter"/>
</dbReference>
<dbReference type="SUPFAM" id="SSF52309">
    <property type="entry name" value="N-(deoxy)ribosyltransferase-like"/>
    <property type="match status" value="1"/>
</dbReference>
<dbReference type="InterPro" id="IPR003193">
    <property type="entry name" value="ADP-ribosyl_cyclase"/>
</dbReference>
<dbReference type="Proteomes" id="UP001059041">
    <property type="component" value="Unassembled WGS sequence"/>
</dbReference>
<evidence type="ECO:0000256" key="1">
    <source>
        <dbReference type="ARBA" id="ARBA00005406"/>
    </source>
</evidence>
<reference evidence="7" key="1">
    <citation type="submission" date="2021-02" db="EMBL/GenBank/DDBJ databases">
        <title>Comparative genomics reveals that relaxation of natural selection precedes convergent phenotypic evolution of cavefish.</title>
        <authorList>
            <person name="Peng Z."/>
        </authorList>
    </citation>
    <scope>NUCLEOTIDE SEQUENCE</scope>
    <source>
        <tissue evidence="7">Muscle</tissue>
    </source>
</reference>
<comment type="similarity">
    <text evidence="1">Belongs to the ADP-ribosyl cyclase family.</text>
</comment>
<evidence type="ECO:0000256" key="6">
    <source>
        <dbReference type="ARBA" id="ARBA00023157"/>
    </source>
</evidence>
<dbReference type="EMBL" id="JAFHDT010000210">
    <property type="protein sequence ID" value="KAI7790200.1"/>
    <property type="molecule type" value="Genomic_DNA"/>
</dbReference>
<comment type="caution">
    <text evidence="7">The sequence shown here is derived from an EMBL/GenBank/DDBJ whole genome shotgun (WGS) entry which is preliminary data.</text>
</comment>
<keyword evidence="5" id="KW-0520">NAD</keyword>
<accession>A0A9W7W8M3</accession>
<dbReference type="Gene3D" id="1.20.82.10">
    <property type="entry name" value="ADP Ribosyl Cyclase, Chain A, domain 1"/>
    <property type="match status" value="2"/>
</dbReference>
<dbReference type="GO" id="GO:0005886">
    <property type="term" value="C:plasma membrane"/>
    <property type="evidence" value="ECO:0007669"/>
    <property type="project" value="TreeGrafter"/>
</dbReference>
<dbReference type="PANTHER" id="PTHR10912">
    <property type="entry name" value="ADP-RIBOSYL CYCLASE"/>
    <property type="match status" value="1"/>
</dbReference>
<feature type="non-terminal residue" evidence="7">
    <location>
        <position position="1"/>
    </location>
</feature>
<dbReference type="AlphaFoldDB" id="A0A9W7W8M3"/>
<sequence>MDHKCGHRPTQGPRGHLGRPGNYCEDIWSAFVQAYVGKDPCSVPPEAYNPLVNSVQQKIPCNKNLFWSRTKDMAHAFTKNRDCLMTLEDTLMGFMFDGLKWCSSNGSKETFTTGCPGWTECANNPVRSFWSRASDNPQKENR</sequence>
<protein>
    <recommendedName>
        <fullName evidence="2">ADP-ribosyl cyclase/cyclic ADP-ribose hydrolase</fullName>
        <ecNumber evidence="2">3.2.2.6</ecNumber>
    </recommendedName>
</protein>
<keyword evidence="4" id="KW-0378">Hydrolase</keyword>